<evidence type="ECO:0000256" key="1">
    <source>
        <dbReference type="ARBA" id="ARBA00004863"/>
    </source>
</evidence>
<dbReference type="PROSITE" id="PS51257">
    <property type="entry name" value="PROKAR_LIPOPROTEIN"/>
    <property type="match status" value="1"/>
</dbReference>
<evidence type="ECO:0000256" key="2">
    <source>
        <dbReference type="ARBA" id="ARBA00022428"/>
    </source>
</evidence>
<evidence type="ECO:0000256" key="4">
    <source>
        <dbReference type="SAM" id="SignalP"/>
    </source>
</evidence>
<dbReference type="PANTHER" id="PTHR30024:SF46">
    <property type="entry name" value="ABC TRANSPORTER, SUBSTRATE-BINDING LIPOPROTEIN"/>
    <property type="match status" value="1"/>
</dbReference>
<organism evidence="5 6">
    <name type="scientific">Metaclostridioides mangenotii</name>
    <dbReference type="NCBI Taxonomy" id="1540"/>
    <lineage>
        <taxon>Bacteria</taxon>
        <taxon>Bacillati</taxon>
        <taxon>Bacillota</taxon>
        <taxon>Clostridia</taxon>
        <taxon>Peptostreptococcales</taxon>
        <taxon>Peptostreptococcaceae</taxon>
        <taxon>Metaclostridioides</taxon>
    </lineage>
</organism>
<keyword evidence="6" id="KW-1185">Reference proteome</keyword>
<proteinExistence type="predicted"/>
<dbReference type="SUPFAM" id="SSF53850">
    <property type="entry name" value="Periplasmic binding protein-like II"/>
    <property type="match status" value="1"/>
</dbReference>
<dbReference type="Proteomes" id="UP000767291">
    <property type="component" value="Unassembled WGS sequence"/>
</dbReference>
<keyword evidence="2" id="KW-0474">Menaquinone biosynthesis</keyword>
<evidence type="ECO:0000313" key="5">
    <source>
        <dbReference type="EMBL" id="MBP1855507.1"/>
    </source>
</evidence>
<feature type="signal peptide" evidence="4">
    <location>
        <begin position="1"/>
        <end position="19"/>
    </location>
</feature>
<keyword evidence="3" id="KW-0456">Lyase</keyword>
<dbReference type="Pfam" id="PF02621">
    <property type="entry name" value="VitK2_biosynth"/>
    <property type="match status" value="1"/>
</dbReference>
<dbReference type="RefSeq" id="WP_209456931.1">
    <property type="nucleotide sequence ID" value="NZ_BAAACS010000011.1"/>
</dbReference>
<sequence length="333" mass="36522">MKKLSTLLLSIVLSTGVLAGCSNSDNNKSAKEQPKPETKTVAIASPDGLPTMSIAKLIKEKPEIKENYKVDYSIKATPDELSTTVMKGEADIAIVPSNMAAIAYNKTKDYSIAGTTGFGSLYLVSTEDINGYDDLKGMTILNIGKGMTPDITTQTILKDRNLDVKSDVTLDYVNAVSELVPMVISGKANIAVVPEPALSALMTKKEDVKIFKNLNDEYKELNDSKYGFPQATVIVKTSFLKDNKEFVESFLTQVNDSVEWANSNKSELASYCAEIGVSTEKPMIEKSIERANLKYVPISDTKKEYTTYYNYLFESNPKSLGGSVPDEGIFMEK</sequence>
<gene>
    <name evidence="5" type="ORF">J2Z43_001902</name>
</gene>
<keyword evidence="4" id="KW-0732">Signal</keyword>
<evidence type="ECO:0000313" key="6">
    <source>
        <dbReference type="Proteomes" id="UP000767291"/>
    </source>
</evidence>
<comment type="pathway">
    <text evidence="1">Quinol/quinone metabolism; menaquinone biosynthesis.</text>
</comment>
<name>A0ABS4EC49_9FIRM</name>
<accession>A0ABS4EC49</accession>
<dbReference type="EMBL" id="JAGGJX010000003">
    <property type="protein sequence ID" value="MBP1855507.1"/>
    <property type="molecule type" value="Genomic_DNA"/>
</dbReference>
<protein>
    <submittedName>
        <fullName evidence="5">NitT/TauT family transport system substrate-binding protein</fullName>
    </submittedName>
</protein>
<comment type="caution">
    <text evidence="5">The sequence shown here is derived from an EMBL/GenBank/DDBJ whole genome shotgun (WGS) entry which is preliminary data.</text>
</comment>
<dbReference type="PIRSF" id="PIRSF027386">
    <property type="entry name" value="UCP027386_ABC_sbc_TM0202"/>
    <property type="match status" value="1"/>
</dbReference>
<dbReference type="InterPro" id="IPR027024">
    <property type="entry name" value="UCP027386_ABC_sbc_TM0202"/>
</dbReference>
<feature type="chain" id="PRO_5045323774" evidence="4">
    <location>
        <begin position="20"/>
        <end position="333"/>
    </location>
</feature>
<evidence type="ECO:0000256" key="3">
    <source>
        <dbReference type="ARBA" id="ARBA00023239"/>
    </source>
</evidence>
<dbReference type="InterPro" id="IPR003773">
    <property type="entry name" value="Menaquinone_biosynth"/>
</dbReference>
<reference evidence="5 6" key="1">
    <citation type="submission" date="2021-03" db="EMBL/GenBank/DDBJ databases">
        <title>Genomic Encyclopedia of Type Strains, Phase IV (KMG-IV): sequencing the most valuable type-strain genomes for metagenomic binning, comparative biology and taxonomic classification.</title>
        <authorList>
            <person name="Goeker M."/>
        </authorList>
    </citation>
    <scope>NUCLEOTIDE SEQUENCE [LARGE SCALE GENOMIC DNA]</scope>
    <source>
        <strain evidence="5 6">DSM 1289</strain>
    </source>
</reference>
<dbReference type="Gene3D" id="3.40.190.10">
    <property type="entry name" value="Periplasmic binding protein-like II"/>
    <property type="match status" value="2"/>
</dbReference>
<dbReference type="PANTHER" id="PTHR30024">
    <property type="entry name" value="ALIPHATIC SULFONATES-BINDING PROTEIN-RELATED"/>
    <property type="match status" value="1"/>
</dbReference>